<dbReference type="SMART" id="SM00347">
    <property type="entry name" value="HTH_MARR"/>
    <property type="match status" value="1"/>
</dbReference>
<dbReference type="AlphaFoldDB" id="A0A7G8TEJ6"/>
<dbReference type="PROSITE" id="PS50995">
    <property type="entry name" value="HTH_MARR_2"/>
    <property type="match status" value="1"/>
</dbReference>
<evidence type="ECO:0000256" key="3">
    <source>
        <dbReference type="ARBA" id="ARBA00023163"/>
    </source>
</evidence>
<reference evidence="5 6" key="1">
    <citation type="submission" date="2020-08" db="EMBL/GenBank/DDBJ databases">
        <title>The isolate Caproiciproducens sp. 7D4C2 produces n-caproate at mildly acidic conditions from hexoses: genome and rBOX comparison with related strains and chain-elongating bacteria.</title>
        <authorList>
            <person name="Esquivel-Elizondo S."/>
            <person name="Bagci C."/>
            <person name="Temovska M."/>
            <person name="Jeon B.S."/>
            <person name="Bessarab I."/>
            <person name="Williams R.B.H."/>
            <person name="Huson D.H."/>
            <person name="Angenent L.T."/>
        </authorList>
    </citation>
    <scope>NUCLEOTIDE SEQUENCE [LARGE SCALE GENOMIC DNA]</scope>
    <source>
        <strain evidence="5 6">7D4C2</strain>
    </source>
</reference>
<accession>A0A7G8TEJ6</accession>
<dbReference type="Gene3D" id="1.10.10.10">
    <property type="entry name" value="Winged helix-like DNA-binding domain superfamily/Winged helix DNA-binding domain"/>
    <property type="match status" value="1"/>
</dbReference>
<feature type="domain" description="HTH marR-type" evidence="4">
    <location>
        <begin position="11"/>
        <end position="149"/>
    </location>
</feature>
<dbReference type="InterPro" id="IPR036388">
    <property type="entry name" value="WH-like_DNA-bd_sf"/>
</dbReference>
<protein>
    <submittedName>
        <fullName evidence="5">MarR family transcriptional regulator</fullName>
    </submittedName>
</protein>
<dbReference type="PANTHER" id="PTHR42756">
    <property type="entry name" value="TRANSCRIPTIONAL REGULATOR, MARR"/>
    <property type="match status" value="1"/>
</dbReference>
<evidence type="ECO:0000259" key="4">
    <source>
        <dbReference type="PROSITE" id="PS50995"/>
    </source>
</evidence>
<keyword evidence="2" id="KW-0238">DNA-binding</keyword>
<proteinExistence type="predicted"/>
<dbReference type="Pfam" id="PF01047">
    <property type="entry name" value="MarR"/>
    <property type="match status" value="1"/>
</dbReference>
<name>A0A7G8TEJ6_9FIRM</name>
<dbReference type="InterPro" id="IPR000835">
    <property type="entry name" value="HTH_MarR-typ"/>
</dbReference>
<keyword evidence="3" id="KW-0804">Transcription</keyword>
<dbReference type="PRINTS" id="PR00598">
    <property type="entry name" value="HTHMARR"/>
</dbReference>
<keyword evidence="1" id="KW-0805">Transcription regulation</keyword>
<dbReference type="InterPro" id="IPR036390">
    <property type="entry name" value="WH_DNA-bd_sf"/>
</dbReference>
<evidence type="ECO:0000256" key="2">
    <source>
        <dbReference type="ARBA" id="ARBA00023125"/>
    </source>
</evidence>
<organism evidence="5 6">
    <name type="scientific">Caproicibacter fermentans</name>
    <dbReference type="NCBI Taxonomy" id="2576756"/>
    <lineage>
        <taxon>Bacteria</taxon>
        <taxon>Bacillati</taxon>
        <taxon>Bacillota</taxon>
        <taxon>Clostridia</taxon>
        <taxon>Eubacteriales</taxon>
        <taxon>Acutalibacteraceae</taxon>
        <taxon>Caproicibacter</taxon>
    </lineage>
</organism>
<dbReference type="PANTHER" id="PTHR42756:SF1">
    <property type="entry name" value="TRANSCRIPTIONAL REPRESSOR OF EMRAB OPERON"/>
    <property type="match status" value="1"/>
</dbReference>
<dbReference type="KEGG" id="cfem:HCR03_07365"/>
<dbReference type="GO" id="GO:0003677">
    <property type="term" value="F:DNA binding"/>
    <property type="evidence" value="ECO:0007669"/>
    <property type="project" value="UniProtKB-KW"/>
</dbReference>
<dbReference type="OrthoDB" id="163346at2"/>
<dbReference type="SUPFAM" id="SSF46785">
    <property type="entry name" value="Winged helix' DNA-binding domain"/>
    <property type="match status" value="1"/>
</dbReference>
<gene>
    <name evidence="5" type="ORF">HCR03_07365</name>
</gene>
<sequence length="164" mass="18990">MPDEDRTEEAGKMLLTALVQFERLRGKNYAEKKRENKPCRHSDILILFALKQMESSCPDGVSISELSRELHVKSPTVTPTVYHLETLKLVARDTDRKDRRIIRVRLTEEGNRLLSDHQKHFAAHVEGMVHYLGVEKSIEFANLLNEVYVYESSKSHENSKHHNP</sequence>
<evidence type="ECO:0000313" key="5">
    <source>
        <dbReference type="EMBL" id="QNK42037.1"/>
    </source>
</evidence>
<dbReference type="EMBL" id="CP060286">
    <property type="protein sequence ID" value="QNK42037.1"/>
    <property type="molecule type" value="Genomic_DNA"/>
</dbReference>
<dbReference type="Proteomes" id="UP000515909">
    <property type="component" value="Chromosome"/>
</dbReference>
<dbReference type="GO" id="GO:0003700">
    <property type="term" value="F:DNA-binding transcription factor activity"/>
    <property type="evidence" value="ECO:0007669"/>
    <property type="project" value="InterPro"/>
</dbReference>
<evidence type="ECO:0000256" key="1">
    <source>
        <dbReference type="ARBA" id="ARBA00023015"/>
    </source>
</evidence>
<dbReference type="RefSeq" id="WP_066644016.1">
    <property type="nucleotide sequence ID" value="NZ_CP060286.1"/>
</dbReference>
<evidence type="ECO:0000313" key="6">
    <source>
        <dbReference type="Proteomes" id="UP000515909"/>
    </source>
</evidence>